<gene>
    <name evidence="10" type="ORF">HZF05_09385</name>
</gene>
<evidence type="ECO:0000256" key="4">
    <source>
        <dbReference type="ARBA" id="ARBA00022475"/>
    </source>
</evidence>
<organism evidence="10 11">
    <name type="scientific">Sphingomonas chungangi</name>
    <dbReference type="NCBI Taxonomy" id="2683589"/>
    <lineage>
        <taxon>Bacteria</taxon>
        <taxon>Pseudomonadati</taxon>
        <taxon>Pseudomonadota</taxon>
        <taxon>Alphaproteobacteria</taxon>
        <taxon>Sphingomonadales</taxon>
        <taxon>Sphingomonadaceae</taxon>
        <taxon>Sphingomonas</taxon>
    </lineage>
</organism>
<feature type="transmembrane region" description="Helical" evidence="8">
    <location>
        <begin position="85"/>
        <end position="104"/>
    </location>
</feature>
<evidence type="ECO:0000256" key="1">
    <source>
        <dbReference type="ARBA" id="ARBA00004651"/>
    </source>
</evidence>
<proteinExistence type="inferred from homology"/>
<feature type="transmembrane region" description="Helical" evidence="8">
    <location>
        <begin position="340"/>
        <end position="358"/>
    </location>
</feature>
<dbReference type="CDD" id="cd17503">
    <property type="entry name" value="MFS_LmrB_MDR_like"/>
    <property type="match status" value="1"/>
</dbReference>
<dbReference type="SUPFAM" id="SSF103473">
    <property type="entry name" value="MFS general substrate transporter"/>
    <property type="match status" value="1"/>
</dbReference>
<feature type="transmembrane region" description="Helical" evidence="8">
    <location>
        <begin position="278"/>
        <end position="299"/>
    </location>
</feature>
<evidence type="ECO:0000256" key="5">
    <source>
        <dbReference type="ARBA" id="ARBA00022692"/>
    </source>
</evidence>
<dbReference type="AlphaFoldDB" id="A0A838L735"/>
<dbReference type="Gene3D" id="1.20.1250.20">
    <property type="entry name" value="MFS general substrate transporter like domains"/>
    <property type="match status" value="1"/>
</dbReference>
<evidence type="ECO:0000259" key="9">
    <source>
        <dbReference type="PROSITE" id="PS50850"/>
    </source>
</evidence>
<feature type="transmembrane region" description="Helical" evidence="8">
    <location>
        <begin position="305"/>
        <end position="328"/>
    </location>
</feature>
<feature type="transmembrane region" description="Helical" evidence="8">
    <location>
        <begin position="364"/>
        <end position="386"/>
    </location>
</feature>
<dbReference type="InterPro" id="IPR020846">
    <property type="entry name" value="MFS_dom"/>
</dbReference>
<feature type="transmembrane region" description="Helical" evidence="8">
    <location>
        <begin position="110"/>
        <end position="132"/>
    </location>
</feature>
<dbReference type="PANTHER" id="PTHR42718:SF9">
    <property type="entry name" value="MAJOR FACILITATOR SUPERFAMILY MULTIDRUG TRANSPORTER MFSC"/>
    <property type="match status" value="1"/>
</dbReference>
<evidence type="ECO:0000256" key="3">
    <source>
        <dbReference type="ARBA" id="ARBA00022448"/>
    </source>
</evidence>
<evidence type="ECO:0000256" key="2">
    <source>
        <dbReference type="ARBA" id="ARBA00008537"/>
    </source>
</evidence>
<keyword evidence="3" id="KW-0813">Transport</keyword>
<comment type="caution">
    <text evidence="10">The sequence shown here is derived from an EMBL/GenBank/DDBJ whole genome shotgun (WGS) entry which is preliminary data.</text>
</comment>
<dbReference type="Gene3D" id="1.20.1720.10">
    <property type="entry name" value="Multidrug resistance protein D"/>
    <property type="match status" value="1"/>
</dbReference>
<keyword evidence="7 8" id="KW-0472">Membrane</keyword>
<feature type="transmembrane region" description="Helical" evidence="8">
    <location>
        <begin position="171"/>
        <end position="193"/>
    </location>
</feature>
<feature type="transmembrane region" description="Helical" evidence="8">
    <location>
        <begin position="477"/>
        <end position="496"/>
    </location>
</feature>
<evidence type="ECO:0000256" key="6">
    <source>
        <dbReference type="ARBA" id="ARBA00022989"/>
    </source>
</evidence>
<dbReference type="NCBIfam" id="TIGR00711">
    <property type="entry name" value="efflux_EmrB"/>
    <property type="match status" value="1"/>
</dbReference>
<protein>
    <submittedName>
        <fullName evidence="10">DHA2 family efflux MFS transporter permease subunit</fullName>
    </submittedName>
</protein>
<dbReference type="GO" id="GO:0022857">
    <property type="term" value="F:transmembrane transporter activity"/>
    <property type="evidence" value="ECO:0007669"/>
    <property type="project" value="InterPro"/>
</dbReference>
<dbReference type="InterPro" id="IPR004638">
    <property type="entry name" value="EmrB-like"/>
</dbReference>
<dbReference type="Proteomes" id="UP000570166">
    <property type="component" value="Unassembled WGS sequence"/>
</dbReference>
<dbReference type="PROSITE" id="PS50850">
    <property type="entry name" value="MFS"/>
    <property type="match status" value="1"/>
</dbReference>
<name>A0A838L735_9SPHN</name>
<comment type="similarity">
    <text evidence="2">Belongs to the major facilitator superfamily. EmrB family.</text>
</comment>
<feature type="transmembrane region" description="Helical" evidence="8">
    <location>
        <begin position="398"/>
        <end position="419"/>
    </location>
</feature>
<sequence length="509" mass="54190">MDSPHEKPVTLSGAPLLFAALALALSNFMVVLDTTIANVSVPHISGGIGVSPDQGTWVITSYSVAEAVCVPLTGFLTARFGSVKLFIGALIGFACFSMLCGMSTSLGEIVLFRLGQGFCGGPLMPLTQTLLMRVFPKEKHGQALGLWSMTTVTAPILGPILGGVLSDDASWHWIFFINLPVAAACIAGAWMLLRPIETALKPARIDAMGLALMVLWIAALQVMLDLGHDRDWFHNSFIAILAVIAVIGFALFCAWELTEAHPAVDLRVFRHRGFSASVVALAFAFGTFFTSAVIIPQWLQGYLGYTATWAGYATAFTGVSAVIASPIVGKLSAKVDPRRLVSFGILWLGATTLLRAHWNSSADFWSLAVPQLLQGVGLPFFFIPITSIGLAAVDEEELASAAGLMSFLRTMAAAIGTSISTTAWDNDTRVARSELVSKLNSNDVSAMLQNQGFGVDQVRGTIEQLVNGEATALATNHIFLVSALVFLFAALLIWVAPKPDRQVAPGAAH</sequence>
<feature type="transmembrane region" description="Helical" evidence="8">
    <location>
        <begin position="236"/>
        <end position="257"/>
    </location>
</feature>
<dbReference type="EMBL" id="JACEIB010000006">
    <property type="protein sequence ID" value="MBA2934309.1"/>
    <property type="molecule type" value="Genomic_DNA"/>
</dbReference>
<feature type="transmembrane region" description="Helical" evidence="8">
    <location>
        <begin position="144"/>
        <end position="165"/>
    </location>
</feature>
<dbReference type="PANTHER" id="PTHR42718">
    <property type="entry name" value="MAJOR FACILITATOR SUPERFAMILY MULTIDRUG TRANSPORTER MFSC"/>
    <property type="match status" value="1"/>
</dbReference>
<evidence type="ECO:0000256" key="8">
    <source>
        <dbReference type="SAM" id="Phobius"/>
    </source>
</evidence>
<dbReference type="RefSeq" id="WP_160365806.1">
    <property type="nucleotide sequence ID" value="NZ_JACEIB010000006.1"/>
</dbReference>
<keyword evidence="4" id="KW-1003">Cell membrane</keyword>
<dbReference type="GO" id="GO:0005886">
    <property type="term" value="C:plasma membrane"/>
    <property type="evidence" value="ECO:0007669"/>
    <property type="project" value="UniProtKB-SubCell"/>
</dbReference>
<accession>A0A838L735</accession>
<keyword evidence="6 8" id="KW-1133">Transmembrane helix</keyword>
<dbReference type="InterPro" id="IPR036259">
    <property type="entry name" value="MFS_trans_sf"/>
</dbReference>
<dbReference type="Pfam" id="PF07690">
    <property type="entry name" value="MFS_1"/>
    <property type="match status" value="1"/>
</dbReference>
<reference evidence="10 11" key="1">
    <citation type="submission" date="2020-07" db="EMBL/GenBank/DDBJ databases">
        <authorList>
            <person name="Sun Q."/>
        </authorList>
    </citation>
    <scope>NUCLEOTIDE SEQUENCE [LARGE SCALE GENOMIC DNA]</scope>
    <source>
        <strain evidence="10 11">CGMCC 1.13654</strain>
    </source>
</reference>
<feature type="domain" description="Major facilitator superfamily (MFS) profile" evidence="9">
    <location>
        <begin position="19"/>
        <end position="501"/>
    </location>
</feature>
<feature type="transmembrane region" description="Helical" evidence="8">
    <location>
        <begin position="12"/>
        <end position="32"/>
    </location>
</feature>
<evidence type="ECO:0000313" key="11">
    <source>
        <dbReference type="Proteomes" id="UP000570166"/>
    </source>
</evidence>
<comment type="subcellular location">
    <subcellularLocation>
        <location evidence="1">Cell membrane</location>
        <topology evidence="1">Multi-pass membrane protein</topology>
    </subcellularLocation>
</comment>
<dbReference type="InterPro" id="IPR011701">
    <property type="entry name" value="MFS"/>
</dbReference>
<keyword evidence="11" id="KW-1185">Reference proteome</keyword>
<evidence type="ECO:0000256" key="7">
    <source>
        <dbReference type="ARBA" id="ARBA00023136"/>
    </source>
</evidence>
<feature type="transmembrane region" description="Helical" evidence="8">
    <location>
        <begin position="205"/>
        <end position="224"/>
    </location>
</feature>
<keyword evidence="5 8" id="KW-0812">Transmembrane</keyword>
<evidence type="ECO:0000313" key="10">
    <source>
        <dbReference type="EMBL" id="MBA2934309.1"/>
    </source>
</evidence>